<protein>
    <submittedName>
        <fullName evidence="2">Uncharacterized protein</fullName>
    </submittedName>
</protein>
<feature type="region of interest" description="Disordered" evidence="1">
    <location>
        <begin position="1"/>
        <end position="27"/>
    </location>
</feature>
<proteinExistence type="predicted"/>
<name>A0AA35ZCV9_LACSI</name>
<evidence type="ECO:0000256" key="1">
    <source>
        <dbReference type="SAM" id="MobiDB-lite"/>
    </source>
</evidence>
<feature type="region of interest" description="Disordered" evidence="1">
    <location>
        <begin position="70"/>
        <end position="92"/>
    </location>
</feature>
<reference evidence="2" key="1">
    <citation type="submission" date="2023-04" db="EMBL/GenBank/DDBJ databases">
        <authorList>
            <person name="Vijverberg K."/>
            <person name="Xiong W."/>
            <person name="Schranz E."/>
        </authorList>
    </citation>
    <scope>NUCLEOTIDE SEQUENCE</scope>
</reference>
<feature type="compositionally biased region" description="Acidic residues" evidence="1">
    <location>
        <begin position="70"/>
        <end position="82"/>
    </location>
</feature>
<gene>
    <name evidence="2" type="ORF">LSALG_LOCUS28657</name>
</gene>
<dbReference type="AlphaFoldDB" id="A0AA35ZCV9"/>
<dbReference type="EMBL" id="OX465082">
    <property type="protein sequence ID" value="CAI9289417.1"/>
    <property type="molecule type" value="Genomic_DNA"/>
</dbReference>
<evidence type="ECO:0000313" key="2">
    <source>
        <dbReference type="EMBL" id="CAI9289417.1"/>
    </source>
</evidence>
<accession>A0AA35ZCV9</accession>
<sequence length="121" mass="13677">MLLETNVVGDDNMDITDNGDNNKEGNPCVEVEFGDKFEHTNEVKFRDGNKGGEDPWAEFESGDMFEDINEEEFGSGDNFDDDSGYKSSDSDDIDFYVDNENILDDVEVDMNDFNDNIDMDA</sequence>
<dbReference type="Proteomes" id="UP001177003">
    <property type="component" value="Chromosome 6"/>
</dbReference>
<evidence type="ECO:0000313" key="3">
    <source>
        <dbReference type="Proteomes" id="UP001177003"/>
    </source>
</evidence>
<keyword evidence="3" id="KW-1185">Reference proteome</keyword>
<organism evidence="2 3">
    <name type="scientific">Lactuca saligna</name>
    <name type="common">Willowleaf lettuce</name>
    <dbReference type="NCBI Taxonomy" id="75948"/>
    <lineage>
        <taxon>Eukaryota</taxon>
        <taxon>Viridiplantae</taxon>
        <taxon>Streptophyta</taxon>
        <taxon>Embryophyta</taxon>
        <taxon>Tracheophyta</taxon>
        <taxon>Spermatophyta</taxon>
        <taxon>Magnoliopsida</taxon>
        <taxon>eudicotyledons</taxon>
        <taxon>Gunneridae</taxon>
        <taxon>Pentapetalae</taxon>
        <taxon>asterids</taxon>
        <taxon>campanulids</taxon>
        <taxon>Asterales</taxon>
        <taxon>Asteraceae</taxon>
        <taxon>Cichorioideae</taxon>
        <taxon>Cichorieae</taxon>
        <taxon>Lactucinae</taxon>
        <taxon>Lactuca</taxon>
    </lineage>
</organism>